<protein>
    <submittedName>
        <fullName evidence="2">Uncharacterized protein</fullName>
    </submittedName>
</protein>
<keyword evidence="1" id="KW-1133">Transmembrane helix</keyword>
<sequence>MQESEKSVITKPHIKIVPFTDGDIIKLIDYKTQKTFYSNKEKEERVLNIIVSRLEAVYKNNPENTQNKEFNSLIAAPIFKSILLRNNKESLMKVMDLLIRIPDVENPPKNQSKNNPITISSLRNTWGQNFSNRVNDVLEDEKTELLNILRGFVINSNQQESHTEAEYEKYFDSIIQAKKIIDYTPTSNNTSIMDIFNQKDLAEIFPELSEKQKLVDMPVEERKVHRKMKLNELKSKIDANGFFDVMLNQKIFSQVLVNTLAKNPLNGVGNHRTGNAIDKANHFLKHINCLVSGGETDESIKEYVENKFVYADHEEIVKGSYIERSIFYGKKMLQSLTEKVNTSFSYGMRNLNKFLILILLIVGGFFWMHIFNEFFKSLAKHANIRQ</sequence>
<dbReference type="InParanoid" id="I3EEJ1"/>
<reference evidence="2" key="1">
    <citation type="submission" date="2011-01" db="EMBL/GenBank/DDBJ databases">
        <title>The Genome Sequence of Nematocida parisii strain ERTm3.</title>
        <authorList>
            <consortium name="The Broad Institute Genome Sequencing Platform"/>
            <consortium name="The Broad Institute Genome Sequencing Center for Infectious Disease"/>
            <person name="Cuomo C."/>
            <person name="Troemel E."/>
            <person name="Young S.K."/>
            <person name="Zeng Q."/>
            <person name="Gargeya S."/>
            <person name="Fitzgerald M."/>
            <person name="Haas B."/>
            <person name="Abouelleil A."/>
            <person name="Alvarado L."/>
            <person name="Arachchi H.M."/>
            <person name="Berlin A."/>
            <person name="Chapman S.B."/>
            <person name="Gearin G."/>
            <person name="Goldberg J."/>
            <person name="Griggs A."/>
            <person name="Gujja S."/>
            <person name="Hansen M."/>
            <person name="Heiman D."/>
            <person name="Howarth C."/>
            <person name="Larimer J."/>
            <person name="Lui A."/>
            <person name="MacDonald P.J.P."/>
            <person name="McCowen C."/>
            <person name="Montmayeur A."/>
            <person name="Murphy C."/>
            <person name="Neiman D."/>
            <person name="Pearson M."/>
            <person name="Priest M."/>
            <person name="Roberts A."/>
            <person name="Saif S."/>
            <person name="Shea T."/>
            <person name="Sisk P."/>
            <person name="Stolte C."/>
            <person name="Sykes S."/>
            <person name="Wortman J."/>
            <person name="Nusbaum C."/>
            <person name="Birren B."/>
        </authorList>
    </citation>
    <scope>NUCLEOTIDE SEQUENCE</scope>
    <source>
        <strain evidence="2">ERTm3</strain>
    </source>
</reference>
<proteinExistence type="predicted"/>
<evidence type="ECO:0000313" key="2">
    <source>
        <dbReference type="EMBL" id="EIJ87638.1"/>
    </source>
</evidence>
<dbReference type="Proteomes" id="UP000002872">
    <property type="component" value="Unassembled WGS sequence"/>
</dbReference>
<dbReference type="EMBL" id="GL870881">
    <property type="protein sequence ID" value="EIJ87638.1"/>
    <property type="molecule type" value="Genomic_DNA"/>
</dbReference>
<evidence type="ECO:0000256" key="1">
    <source>
        <dbReference type="SAM" id="Phobius"/>
    </source>
</evidence>
<keyword evidence="3" id="KW-1185">Reference proteome</keyword>
<gene>
    <name evidence="2" type="ORF">NEQG_02185</name>
</gene>
<name>I3EEJ1_NEMP3</name>
<keyword evidence="1" id="KW-0812">Transmembrane</keyword>
<dbReference type="HOGENOM" id="CLU_715891_0_0_1"/>
<keyword evidence="1" id="KW-0472">Membrane</keyword>
<feature type="transmembrane region" description="Helical" evidence="1">
    <location>
        <begin position="354"/>
        <end position="375"/>
    </location>
</feature>
<evidence type="ECO:0000313" key="3">
    <source>
        <dbReference type="Proteomes" id="UP000002872"/>
    </source>
</evidence>
<organism evidence="2 3">
    <name type="scientific">Nematocida parisii (strain ERTm3)</name>
    <name type="common">Nematode killer fungus</name>
    <dbReference type="NCBI Taxonomy" id="935791"/>
    <lineage>
        <taxon>Eukaryota</taxon>
        <taxon>Fungi</taxon>
        <taxon>Fungi incertae sedis</taxon>
        <taxon>Microsporidia</taxon>
        <taxon>Nematocida</taxon>
    </lineage>
</organism>
<accession>I3EEJ1</accession>
<dbReference type="VEuPathDB" id="MicrosporidiaDB:NEQG_02185"/>
<dbReference type="AlphaFoldDB" id="I3EEJ1"/>
<dbReference type="OrthoDB" id="10299031at2759"/>